<organism evidence="1">
    <name type="scientific">uncultured bacterium W5-47b</name>
    <dbReference type="NCBI Taxonomy" id="1130998"/>
    <lineage>
        <taxon>Bacteria</taxon>
        <taxon>environmental samples</taxon>
    </lineage>
</organism>
<accession>H9BX37</accession>
<proteinExistence type="predicted"/>
<dbReference type="AlphaFoldDB" id="H9BX37"/>
<evidence type="ECO:0008006" key="2">
    <source>
        <dbReference type="Google" id="ProtNLM"/>
    </source>
</evidence>
<reference evidence="1" key="1">
    <citation type="submission" date="2011-11" db="EMBL/GenBank/DDBJ databases">
        <title>Construction and analysis of a metagenome of deep-sea sediment.</title>
        <authorList>
            <person name="Huo Y.-Y."/>
            <person name="Cheng H."/>
            <person name="Wu M."/>
        </authorList>
    </citation>
    <scope>NUCLEOTIDE SEQUENCE</scope>
</reference>
<protein>
    <recommendedName>
        <fullName evidence="2">Outer membrane protein beta-barrel domain-containing protein</fullName>
    </recommendedName>
</protein>
<name>H9BX37_9BACT</name>
<dbReference type="EMBL" id="JQ085823">
    <property type="protein sequence ID" value="AFD03359.1"/>
    <property type="molecule type" value="Genomic_DNA"/>
</dbReference>
<sequence length="241" mass="26479">MNKFLILAIVINFTALTFSQQQKKYFDAPFGGGIGYVPAWYFPNLAPINVELRKIGMDELSSGFFSSGGAGFIYLGFVKNLRVGGMGFGGSVSTSKVFGSDTKEVIYNLSGGGLTVEYTLPIIKDIALSLGAILGAGTLRINFYSNSGNFTWQGTWEEFDSGSNDSFSRSLKNSYWSFTPTVNLDFPLNRFIVVRLGVGYQLTFNDDWTADNDRELLGVPSDLNANVFFIQSGLFIGFFSF</sequence>
<evidence type="ECO:0000313" key="1">
    <source>
        <dbReference type="EMBL" id="AFD03359.1"/>
    </source>
</evidence>